<comment type="caution">
    <text evidence="5">The sequence shown here is derived from an EMBL/GenBank/DDBJ whole genome shotgun (WGS) entry which is preliminary data.</text>
</comment>
<sequence>MGLSRPITIGRIDYANVWPIFHYAEDKLPQDRFVVIQRVPSELNKAIREGELDITSMSSFAYAQNADDYLLLPDLSVSAKGRVNSILLFMREPLERVLQGRIAMTATSATSVNLLKIIMSLYYNANPSYITMEPSLDNMLEQADAALLIGDTAIKESLRNEGMTVIDLGELWKTWTGFGMTFALVAVRKETAAADPEAVAQVLRVLTESKRRSLSNLDPLASKACEQLGGTMSYWSRYFQELHYDFGPDEQSGLSLYFDYAKQLGLLDTTVRMQVIEDQTAMQVNE</sequence>
<keyword evidence="6" id="KW-1185">Reference proteome</keyword>
<dbReference type="Proteomes" id="UP001589818">
    <property type="component" value="Unassembled WGS sequence"/>
</dbReference>
<comment type="similarity">
    <text evidence="4">Belongs to the MqnA/MqnD family. MqnA subfamily.</text>
</comment>
<evidence type="ECO:0000256" key="3">
    <source>
        <dbReference type="ARBA" id="ARBA00023239"/>
    </source>
</evidence>
<dbReference type="PANTHER" id="PTHR37690">
    <property type="entry name" value="CHORISMATE DEHYDRATASE"/>
    <property type="match status" value="1"/>
</dbReference>
<reference evidence="5 6" key="1">
    <citation type="submission" date="2024-09" db="EMBL/GenBank/DDBJ databases">
        <authorList>
            <person name="Sun Q."/>
            <person name="Mori K."/>
        </authorList>
    </citation>
    <scope>NUCLEOTIDE SEQUENCE [LARGE SCALE GENOMIC DNA]</scope>
    <source>
        <strain evidence="5 6">CCM 4839</strain>
    </source>
</reference>
<organism evidence="5 6">
    <name type="scientific">Paenibacillus mendelii</name>
    <dbReference type="NCBI Taxonomy" id="206163"/>
    <lineage>
        <taxon>Bacteria</taxon>
        <taxon>Bacillati</taxon>
        <taxon>Bacillota</taxon>
        <taxon>Bacilli</taxon>
        <taxon>Bacillales</taxon>
        <taxon>Paenibacillaceae</taxon>
        <taxon>Paenibacillus</taxon>
    </lineage>
</organism>
<dbReference type="Gene3D" id="3.40.190.10">
    <property type="entry name" value="Periplasmic binding protein-like II"/>
    <property type="match status" value="2"/>
</dbReference>
<dbReference type="RefSeq" id="WP_204816295.1">
    <property type="nucleotide sequence ID" value="NZ_JANHOF010000001.1"/>
</dbReference>
<comment type="catalytic activity">
    <reaction evidence="4">
        <text>chorismate = 3-[(1-carboxyvinyl)-oxy]benzoate + H2O</text>
        <dbReference type="Rhea" id="RHEA:40051"/>
        <dbReference type="ChEBI" id="CHEBI:15377"/>
        <dbReference type="ChEBI" id="CHEBI:29748"/>
        <dbReference type="ChEBI" id="CHEBI:76981"/>
        <dbReference type="EC" id="4.2.1.151"/>
    </reaction>
</comment>
<dbReference type="PANTHER" id="PTHR37690:SF1">
    <property type="entry name" value="CHORISMATE DEHYDRATASE"/>
    <property type="match status" value="1"/>
</dbReference>
<evidence type="ECO:0000313" key="5">
    <source>
        <dbReference type="EMBL" id="MFC0395164.1"/>
    </source>
</evidence>
<dbReference type="CDD" id="cd13634">
    <property type="entry name" value="PBP2_Sco4506"/>
    <property type="match status" value="1"/>
</dbReference>
<keyword evidence="2 4" id="KW-0474">Menaquinone biosynthesis</keyword>
<dbReference type="EC" id="4.2.1.151" evidence="4"/>
<gene>
    <name evidence="4" type="primary">mqnA</name>
    <name evidence="5" type="ORF">ACFFJ8_27830</name>
</gene>
<dbReference type="InterPro" id="IPR030868">
    <property type="entry name" value="MqnA"/>
</dbReference>
<comment type="pathway">
    <text evidence="1 4">Quinol/quinone metabolism; menaquinone biosynthesis.</text>
</comment>
<keyword evidence="3 4" id="KW-0456">Lyase</keyword>
<dbReference type="SUPFAM" id="SSF53850">
    <property type="entry name" value="Periplasmic binding protein-like II"/>
    <property type="match status" value="1"/>
</dbReference>
<proteinExistence type="inferred from homology"/>
<name>A0ABV6JGY9_9BACL</name>
<dbReference type="InterPro" id="IPR003773">
    <property type="entry name" value="Menaquinone_biosynth"/>
</dbReference>
<evidence type="ECO:0000256" key="4">
    <source>
        <dbReference type="HAMAP-Rule" id="MF_00995"/>
    </source>
</evidence>
<evidence type="ECO:0000256" key="2">
    <source>
        <dbReference type="ARBA" id="ARBA00022428"/>
    </source>
</evidence>
<dbReference type="Pfam" id="PF02621">
    <property type="entry name" value="VitK2_biosynth"/>
    <property type="match status" value="1"/>
</dbReference>
<accession>A0ABV6JGY9</accession>
<protein>
    <recommendedName>
        <fullName evidence="4">Chorismate dehydratase</fullName>
        <ecNumber evidence="4">4.2.1.151</ecNumber>
    </recommendedName>
    <alternativeName>
        <fullName evidence="4">Menaquinone biosynthetic enzyme MqnA</fullName>
    </alternativeName>
</protein>
<evidence type="ECO:0000313" key="6">
    <source>
        <dbReference type="Proteomes" id="UP001589818"/>
    </source>
</evidence>
<dbReference type="HAMAP" id="MF_00995">
    <property type="entry name" value="MqnA"/>
    <property type="match status" value="1"/>
</dbReference>
<dbReference type="EMBL" id="JBHLVF010000041">
    <property type="protein sequence ID" value="MFC0395164.1"/>
    <property type="molecule type" value="Genomic_DNA"/>
</dbReference>
<evidence type="ECO:0000256" key="1">
    <source>
        <dbReference type="ARBA" id="ARBA00004863"/>
    </source>
</evidence>
<comment type="function">
    <text evidence="4">Catalyzes the dehydration of chorismate into 3-[(1-carboxyvinyl)oxy]benzoate, a step in the biosynthesis of menaquinone (MK, vitamin K2).</text>
</comment>